<dbReference type="GO" id="GO:0008270">
    <property type="term" value="F:zinc ion binding"/>
    <property type="evidence" value="ECO:0007669"/>
    <property type="project" value="UniProtKB-KW"/>
</dbReference>
<evidence type="ECO:0000256" key="4">
    <source>
        <dbReference type="ARBA" id="ARBA00023125"/>
    </source>
</evidence>
<dbReference type="InterPro" id="IPR026516">
    <property type="entry name" value="THAP1/10"/>
</dbReference>
<accession>A0A3L8D7C0</accession>
<dbReference type="Proteomes" id="UP000279307">
    <property type="component" value="Chromosome 12"/>
</dbReference>
<dbReference type="SUPFAM" id="SSF57716">
    <property type="entry name" value="Glucocorticoid receptor-like (DNA-binding domain)"/>
    <property type="match status" value="1"/>
</dbReference>
<dbReference type="SMART" id="SM00980">
    <property type="entry name" value="THAP"/>
    <property type="match status" value="1"/>
</dbReference>
<feature type="domain" description="THAP-type" evidence="6">
    <location>
        <begin position="1"/>
        <end position="79"/>
    </location>
</feature>
<dbReference type="GO" id="GO:0043565">
    <property type="term" value="F:sequence-specific DNA binding"/>
    <property type="evidence" value="ECO:0007669"/>
    <property type="project" value="InterPro"/>
</dbReference>
<evidence type="ECO:0000256" key="5">
    <source>
        <dbReference type="PROSITE-ProRule" id="PRU00309"/>
    </source>
</evidence>
<organism evidence="7 8">
    <name type="scientific">Ooceraea biroi</name>
    <name type="common">Clonal raider ant</name>
    <name type="synonym">Cerapachys biroi</name>
    <dbReference type="NCBI Taxonomy" id="2015173"/>
    <lineage>
        <taxon>Eukaryota</taxon>
        <taxon>Metazoa</taxon>
        <taxon>Ecdysozoa</taxon>
        <taxon>Arthropoda</taxon>
        <taxon>Hexapoda</taxon>
        <taxon>Insecta</taxon>
        <taxon>Pterygota</taxon>
        <taxon>Neoptera</taxon>
        <taxon>Endopterygota</taxon>
        <taxon>Hymenoptera</taxon>
        <taxon>Apocrita</taxon>
        <taxon>Aculeata</taxon>
        <taxon>Formicoidea</taxon>
        <taxon>Formicidae</taxon>
        <taxon>Dorylinae</taxon>
        <taxon>Ooceraea</taxon>
    </lineage>
</organism>
<proteinExistence type="predicted"/>
<keyword evidence="4 5" id="KW-0238">DNA-binding</keyword>
<dbReference type="EMBL" id="QOIP01000012">
    <property type="protein sequence ID" value="RLU15778.1"/>
    <property type="molecule type" value="Genomic_DNA"/>
</dbReference>
<dbReference type="SMART" id="SM00692">
    <property type="entry name" value="DM3"/>
    <property type="match status" value="1"/>
</dbReference>
<dbReference type="Pfam" id="PF05485">
    <property type="entry name" value="THAP"/>
    <property type="match status" value="1"/>
</dbReference>
<evidence type="ECO:0000256" key="2">
    <source>
        <dbReference type="ARBA" id="ARBA00022771"/>
    </source>
</evidence>
<dbReference type="PANTHER" id="PTHR46600">
    <property type="entry name" value="THAP DOMAIN-CONTAINING"/>
    <property type="match status" value="1"/>
</dbReference>
<protein>
    <recommendedName>
        <fullName evidence="6">THAP-type domain-containing protein</fullName>
    </recommendedName>
</protein>
<evidence type="ECO:0000259" key="6">
    <source>
        <dbReference type="PROSITE" id="PS50950"/>
    </source>
</evidence>
<evidence type="ECO:0000313" key="8">
    <source>
        <dbReference type="Proteomes" id="UP000279307"/>
    </source>
</evidence>
<reference evidence="7 8" key="1">
    <citation type="journal article" date="2018" name="Genome Res.">
        <title>The genomic architecture and molecular evolution of ant odorant receptors.</title>
        <authorList>
            <person name="McKenzie S.K."/>
            <person name="Kronauer D.J.C."/>
        </authorList>
    </citation>
    <scope>NUCLEOTIDE SEQUENCE [LARGE SCALE GENOMIC DNA]</scope>
    <source>
        <strain evidence="7">Clonal line C1</strain>
    </source>
</reference>
<comment type="caution">
    <text evidence="7">The sequence shown here is derived from an EMBL/GenBank/DDBJ whole genome shotgun (WGS) entry which is preliminary data.</text>
</comment>
<keyword evidence="3" id="KW-0862">Zinc</keyword>
<dbReference type="InterPro" id="IPR006612">
    <property type="entry name" value="THAP_Znf"/>
</dbReference>
<keyword evidence="1" id="KW-0479">Metal-binding</keyword>
<evidence type="ECO:0000256" key="1">
    <source>
        <dbReference type="ARBA" id="ARBA00022723"/>
    </source>
</evidence>
<gene>
    <name evidence="7" type="ORF">DMN91_011534</name>
</gene>
<dbReference type="PANTHER" id="PTHR46600:SF11">
    <property type="entry name" value="THAP DOMAIN-CONTAINING PROTEIN 10"/>
    <property type="match status" value="1"/>
</dbReference>
<dbReference type="AlphaFoldDB" id="A0A3L8D7C0"/>
<dbReference type="PROSITE" id="PS50950">
    <property type="entry name" value="ZF_THAP"/>
    <property type="match status" value="1"/>
</dbReference>
<evidence type="ECO:0000313" key="7">
    <source>
        <dbReference type="EMBL" id="RLU15778.1"/>
    </source>
</evidence>
<evidence type="ECO:0000256" key="3">
    <source>
        <dbReference type="ARBA" id="ARBA00022833"/>
    </source>
</evidence>
<sequence length="218" mass="25480">MPGCCIPSCKNSSAKGYLMKHFPRNPEMRAQWALHIPRPNWVPTNYSCICEMHFLLEMWEKTRVDGKRILKHNAIPTVFETIPEAVVACTNIELMQLEMDDRLNLVSNEMSIEIPHEPTESSIEVMENESNPSSSRLNCDIDWKKKYETLNELYEKREKTYHGVLKKYNKCCNILKEKLSLNYPPPYDQMIQKLSLLFHPIIYPEYNDDAHQCASNVL</sequence>
<dbReference type="OrthoDB" id="7698091at2759"/>
<keyword evidence="2 5" id="KW-0863">Zinc-finger</keyword>
<name>A0A3L8D7C0_OOCBI</name>